<dbReference type="Proteomes" id="UP000823775">
    <property type="component" value="Unassembled WGS sequence"/>
</dbReference>
<keyword evidence="5" id="KW-0539">Nucleus</keyword>
<evidence type="ECO:0000256" key="5">
    <source>
        <dbReference type="ARBA" id="ARBA00023242"/>
    </source>
</evidence>
<evidence type="ECO:0000256" key="3">
    <source>
        <dbReference type="ARBA" id="ARBA00023125"/>
    </source>
</evidence>
<dbReference type="InterPro" id="IPR002100">
    <property type="entry name" value="TF_MADSbox"/>
</dbReference>
<evidence type="ECO:0000256" key="2">
    <source>
        <dbReference type="ARBA" id="ARBA00023015"/>
    </source>
</evidence>
<dbReference type="CDD" id="cd00120">
    <property type="entry name" value="MADS"/>
    <property type="match status" value="1"/>
</dbReference>
<keyword evidence="9" id="KW-1185">Reference proteome</keyword>
<comment type="subcellular location">
    <subcellularLocation>
        <location evidence="1">Nucleus</location>
    </subcellularLocation>
</comment>
<keyword evidence="4" id="KW-0804">Transcription</keyword>
<accession>A0ABS8Y7S9</accession>
<proteinExistence type="predicted"/>
<dbReference type="PANTHER" id="PTHR11945">
    <property type="entry name" value="MADS BOX PROTEIN"/>
    <property type="match status" value="1"/>
</dbReference>
<evidence type="ECO:0000256" key="1">
    <source>
        <dbReference type="ARBA" id="ARBA00004123"/>
    </source>
</evidence>
<dbReference type="EMBL" id="JACEIK010031565">
    <property type="protein sequence ID" value="MCE5166765.1"/>
    <property type="molecule type" value="Genomic_DNA"/>
</dbReference>
<keyword evidence="3" id="KW-0238">DNA-binding</keyword>
<sequence length="175" mass="19906">MAEKKTLGSQKIPMARIENEDDRYSTFSKRQSGLYKKADELIAKDDVDEGKTLFYPVDKSFSIFYPTTDVVIDYFFAPAMEPNESSCLDAENARNKVKEQKTKLDIVEKTLCSQTPNSDEAGNKIFWKPLEKYNEEEKKKLEYWLTTVDIGLNTCLKQLENGASSLAQAPPKNAN</sequence>
<keyword evidence="2" id="KW-0805">Transcription regulation</keyword>
<dbReference type="PROSITE" id="PS50066">
    <property type="entry name" value="MADS_BOX_2"/>
    <property type="match status" value="1"/>
</dbReference>
<gene>
    <name evidence="8" type="ORF">HAX54_025986</name>
</gene>
<dbReference type="InterPro" id="IPR036879">
    <property type="entry name" value="TF_MADSbox_sf"/>
</dbReference>
<protein>
    <recommendedName>
        <fullName evidence="7">MADS-box domain-containing protein</fullName>
    </recommendedName>
</protein>
<evidence type="ECO:0000256" key="4">
    <source>
        <dbReference type="ARBA" id="ARBA00023163"/>
    </source>
</evidence>
<evidence type="ECO:0000256" key="6">
    <source>
        <dbReference type="SAM" id="MobiDB-lite"/>
    </source>
</evidence>
<organism evidence="8 9">
    <name type="scientific">Datura stramonium</name>
    <name type="common">Jimsonweed</name>
    <name type="synonym">Common thornapple</name>
    <dbReference type="NCBI Taxonomy" id="4076"/>
    <lineage>
        <taxon>Eukaryota</taxon>
        <taxon>Viridiplantae</taxon>
        <taxon>Streptophyta</taxon>
        <taxon>Embryophyta</taxon>
        <taxon>Tracheophyta</taxon>
        <taxon>Spermatophyta</taxon>
        <taxon>Magnoliopsida</taxon>
        <taxon>eudicotyledons</taxon>
        <taxon>Gunneridae</taxon>
        <taxon>Pentapetalae</taxon>
        <taxon>asterids</taxon>
        <taxon>lamiids</taxon>
        <taxon>Solanales</taxon>
        <taxon>Solanaceae</taxon>
        <taxon>Solanoideae</taxon>
        <taxon>Datureae</taxon>
        <taxon>Datura</taxon>
    </lineage>
</organism>
<dbReference type="PRINTS" id="PR00404">
    <property type="entry name" value="MADSDOMAIN"/>
</dbReference>
<dbReference type="PANTHER" id="PTHR11945:SF613">
    <property type="entry name" value="AGAMOUS-LIKE MADS-BOX PROTEIN AGL62"/>
    <property type="match status" value="1"/>
</dbReference>
<name>A0ABS8Y7S9_DATST</name>
<dbReference type="Gene3D" id="3.40.1810.10">
    <property type="entry name" value="Transcription factor, MADS-box"/>
    <property type="match status" value="1"/>
</dbReference>
<comment type="caution">
    <text evidence="8">The sequence shown here is derived from an EMBL/GenBank/DDBJ whole genome shotgun (WGS) entry which is preliminary data.</text>
</comment>
<dbReference type="SMART" id="SM00432">
    <property type="entry name" value="MADS"/>
    <property type="match status" value="1"/>
</dbReference>
<evidence type="ECO:0000259" key="7">
    <source>
        <dbReference type="PROSITE" id="PS50066"/>
    </source>
</evidence>
<feature type="region of interest" description="Disordered" evidence="6">
    <location>
        <begin position="1"/>
        <end position="23"/>
    </location>
</feature>
<evidence type="ECO:0000313" key="8">
    <source>
        <dbReference type="EMBL" id="MCE5166765.1"/>
    </source>
</evidence>
<feature type="domain" description="MADS-box" evidence="7">
    <location>
        <begin position="7"/>
        <end position="67"/>
    </location>
</feature>
<reference evidence="8 9" key="1">
    <citation type="journal article" date="2021" name="BMC Genomics">
        <title>Datura genome reveals duplications of psychoactive alkaloid biosynthetic genes and high mutation rate following tissue culture.</title>
        <authorList>
            <person name="Rajewski A."/>
            <person name="Carter-House D."/>
            <person name="Stajich J."/>
            <person name="Litt A."/>
        </authorList>
    </citation>
    <scope>NUCLEOTIDE SEQUENCE [LARGE SCALE GENOMIC DNA]</scope>
    <source>
        <strain evidence="8">AR-01</strain>
    </source>
</reference>
<dbReference type="Pfam" id="PF00319">
    <property type="entry name" value="SRF-TF"/>
    <property type="match status" value="1"/>
</dbReference>
<evidence type="ECO:0000313" key="9">
    <source>
        <dbReference type="Proteomes" id="UP000823775"/>
    </source>
</evidence>
<dbReference type="SUPFAM" id="SSF55455">
    <property type="entry name" value="SRF-like"/>
    <property type="match status" value="1"/>
</dbReference>